<feature type="domain" description="Uroporphyrinogen decarboxylase (URO-D)" evidence="7">
    <location>
        <begin position="14"/>
        <end position="339"/>
    </location>
</feature>
<protein>
    <recommendedName>
        <fullName evidence="7">Uroporphyrinogen decarboxylase (URO-D) domain-containing protein</fullName>
    </recommendedName>
</protein>
<comment type="cofactor">
    <cofactor evidence="1">
        <name>Zn(2+)</name>
        <dbReference type="ChEBI" id="CHEBI:29105"/>
    </cofactor>
</comment>
<keyword evidence="4" id="KW-0479">Metal-binding</keyword>
<dbReference type="PANTHER" id="PTHR47099:SF1">
    <property type="entry name" value="METHYLCOBAMIDE:COM METHYLTRANSFERASE MTBA"/>
    <property type="match status" value="1"/>
</dbReference>
<name>A0A147JWA9_HADYE</name>
<dbReference type="GO" id="GO:0046872">
    <property type="term" value="F:metal ion binding"/>
    <property type="evidence" value="ECO:0007669"/>
    <property type="project" value="UniProtKB-KW"/>
</dbReference>
<accession>A0A147JWA9</accession>
<evidence type="ECO:0000256" key="3">
    <source>
        <dbReference type="ARBA" id="ARBA00022679"/>
    </source>
</evidence>
<dbReference type="GO" id="GO:0004853">
    <property type="term" value="F:uroporphyrinogen decarboxylase activity"/>
    <property type="evidence" value="ECO:0007669"/>
    <property type="project" value="InterPro"/>
</dbReference>
<reference evidence="8 9" key="1">
    <citation type="journal article" date="2016" name="Nat. Microbiol.">
        <title>Genomic inference of the metabolism of cosmopolitan subsurface Archaea, Hadesarchaea.</title>
        <authorList>
            <person name="Baker B.J."/>
            <person name="Saw J.H."/>
            <person name="Lind A.E."/>
            <person name="Lazar C.S."/>
            <person name="Hinrichs K.-U."/>
            <person name="Teske A.P."/>
            <person name="Ettema T.J."/>
        </authorList>
    </citation>
    <scope>NUCLEOTIDE SEQUENCE [LARGE SCALE GENOMIC DNA]</scope>
</reference>
<dbReference type="SUPFAM" id="SSF51726">
    <property type="entry name" value="UROD/MetE-like"/>
    <property type="match status" value="1"/>
</dbReference>
<dbReference type="GO" id="GO:0008168">
    <property type="term" value="F:methyltransferase activity"/>
    <property type="evidence" value="ECO:0007669"/>
    <property type="project" value="UniProtKB-KW"/>
</dbReference>
<keyword evidence="5" id="KW-0862">Zinc</keyword>
<evidence type="ECO:0000256" key="6">
    <source>
        <dbReference type="ARBA" id="ARBA00022994"/>
    </source>
</evidence>
<dbReference type="AlphaFoldDB" id="A0A147JWA9"/>
<comment type="caution">
    <text evidence="8">The sequence shown here is derived from an EMBL/GenBank/DDBJ whole genome shotgun (WGS) entry which is preliminary data.</text>
</comment>
<evidence type="ECO:0000256" key="5">
    <source>
        <dbReference type="ARBA" id="ARBA00022833"/>
    </source>
</evidence>
<dbReference type="NCBIfam" id="NF004889">
    <property type="entry name" value="PRK06252.1"/>
    <property type="match status" value="1"/>
</dbReference>
<dbReference type="InterPro" id="IPR000257">
    <property type="entry name" value="Uroporphyrinogen_deCOase"/>
</dbReference>
<evidence type="ECO:0000259" key="7">
    <source>
        <dbReference type="Pfam" id="PF01208"/>
    </source>
</evidence>
<evidence type="ECO:0000313" key="9">
    <source>
        <dbReference type="Proteomes" id="UP000074294"/>
    </source>
</evidence>
<evidence type="ECO:0000313" key="8">
    <source>
        <dbReference type="EMBL" id="KUO40772.1"/>
    </source>
</evidence>
<evidence type="ECO:0000256" key="4">
    <source>
        <dbReference type="ARBA" id="ARBA00022723"/>
    </source>
</evidence>
<evidence type="ECO:0000256" key="1">
    <source>
        <dbReference type="ARBA" id="ARBA00001947"/>
    </source>
</evidence>
<dbReference type="InterPro" id="IPR052024">
    <property type="entry name" value="Methanogen_methyltrans"/>
</dbReference>
<keyword evidence="3" id="KW-0808">Transferase</keyword>
<keyword evidence="6" id="KW-0484">Methanogenesis</keyword>
<dbReference type="GO" id="GO:0006779">
    <property type="term" value="P:porphyrin-containing compound biosynthetic process"/>
    <property type="evidence" value="ECO:0007669"/>
    <property type="project" value="InterPro"/>
</dbReference>
<gene>
    <name evidence="8" type="ORF">APZ16_02645</name>
</gene>
<keyword evidence="2" id="KW-0489">Methyltransferase</keyword>
<evidence type="ECO:0000256" key="2">
    <source>
        <dbReference type="ARBA" id="ARBA00022603"/>
    </source>
</evidence>
<dbReference type="PANTHER" id="PTHR47099">
    <property type="entry name" value="METHYLCOBAMIDE:COM METHYLTRANSFERASE MTBA"/>
    <property type="match status" value="1"/>
</dbReference>
<proteinExistence type="predicted"/>
<dbReference type="GO" id="GO:0032259">
    <property type="term" value="P:methylation"/>
    <property type="evidence" value="ECO:0007669"/>
    <property type="project" value="UniProtKB-KW"/>
</dbReference>
<dbReference type="GO" id="GO:0006730">
    <property type="term" value="P:one-carbon metabolic process"/>
    <property type="evidence" value="ECO:0007669"/>
    <property type="project" value="InterPro"/>
</dbReference>
<dbReference type="Gene3D" id="3.20.20.210">
    <property type="match status" value="1"/>
</dbReference>
<dbReference type="GO" id="GO:0015948">
    <property type="term" value="P:methanogenesis"/>
    <property type="evidence" value="ECO:0007669"/>
    <property type="project" value="UniProtKB-KW"/>
</dbReference>
<dbReference type="Proteomes" id="UP000074294">
    <property type="component" value="Unassembled WGS sequence"/>
</dbReference>
<dbReference type="STRING" id="1776334.APZ16_02645"/>
<organism evidence="8 9">
    <name type="scientific">Hadarchaeum yellowstonense</name>
    <dbReference type="NCBI Taxonomy" id="1776334"/>
    <lineage>
        <taxon>Archaea</taxon>
        <taxon>Methanobacteriati</taxon>
        <taxon>Candidatus Hadarchaeota</taxon>
        <taxon>Candidatus Hadarchaeia</taxon>
        <taxon>Candidatus Hadarchaeales</taxon>
        <taxon>Candidatus Hadarchaeaceae</taxon>
        <taxon>Candidatus Hadarchaeum</taxon>
    </lineage>
</organism>
<dbReference type="EMBL" id="LQMQ01000035">
    <property type="protein sequence ID" value="KUO40772.1"/>
    <property type="molecule type" value="Genomic_DNA"/>
</dbReference>
<dbReference type="Pfam" id="PF01208">
    <property type="entry name" value="URO-D"/>
    <property type="match status" value="1"/>
</dbReference>
<dbReference type="InterPro" id="IPR006360">
    <property type="entry name" value="Mtase_MtaA_CmuA"/>
</dbReference>
<sequence length="348" mass="38635">MNPYETVMKILCGKKEEIERVPCVNFASVATVEFMQATGSFWPAAHRDPVKMAKLASAAHRICGLDNVTVPFSTIVEAGVLGAAVDYHEDEIRWPSIREFRVKDLSDLKFPEDVSNAGTVPVVIKAIKMLREEFSGTVPINAYIVPPFTSVSSYLVDTISFLKWLIKEPEKVHEFCRATLTLYIEIARLYQEAGADVITLHEMGASCNNISPGHFDEFVKPYLKKIIGSLKAPTVLNICGAALKIVDKMVECGPSAIALDERTPVSEARKTVDRIRPGFPLIGNLSAYWIIHLGPVEKIREAVRKVLEEGVDMVAPGCDFWLETPTGHIKALVEATREYGLPPPWNRK</sequence>
<dbReference type="InterPro" id="IPR038071">
    <property type="entry name" value="UROD/MetE-like_sf"/>
</dbReference>
<dbReference type="NCBIfam" id="TIGR01463">
    <property type="entry name" value="mtaA_cmuA"/>
    <property type="match status" value="1"/>
</dbReference>